<evidence type="ECO:0000313" key="2">
    <source>
        <dbReference type="Proteomes" id="UP000005436"/>
    </source>
</evidence>
<reference evidence="2" key="1">
    <citation type="submission" date="2011-12" db="EMBL/GenBank/DDBJ databases">
        <title>Complete sequence of Tannerella forsythia ATCC 43037.</title>
        <authorList>
            <person name="Dewhirst F."/>
            <person name="Tanner A."/>
            <person name="Izard J."/>
            <person name="Brinkac L."/>
            <person name="Durkin A.S."/>
            <person name="Hostetler J."/>
            <person name="Shetty J."/>
            <person name="Torralba M."/>
            <person name="Gill S."/>
            <person name="Nelson K."/>
        </authorList>
    </citation>
    <scope>NUCLEOTIDE SEQUENCE [LARGE SCALE GENOMIC DNA]</scope>
    <source>
        <strain evidence="2">ATCC 43037 / JCM 10827 / CCUG 33226 / KCTC 5666 / FDC 338</strain>
    </source>
</reference>
<protein>
    <submittedName>
        <fullName evidence="1">Uncharacterized protein</fullName>
    </submittedName>
</protein>
<accession>G8UI64</accession>
<dbReference type="STRING" id="203275.BFO_3229"/>
<gene>
    <name evidence="1" type="ordered locus">BFO_3229</name>
</gene>
<name>G8UI64_TANFA</name>
<evidence type="ECO:0000313" key="1">
    <source>
        <dbReference type="EMBL" id="AEW20489.1"/>
    </source>
</evidence>
<organism evidence="1 2">
    <name type="scientific">Tannerella forsythia (strain ATCC 43037 / JCM 10827 / CCUG 21028 A / KCTC 5666 / FDC 338)</name>
    <name type="common">Bacteroides forsythus</name>
    <dbReference type="NCBI Taxonomy" id="203275"/>
    <lineage>
        <taxon>Bacteria</taxon>
        <taxon>Pseudomonadati</taxon>
        <taxon>Bacteroidota</taxon>
        <taxon>Bacteroidia</taxon>
        <taxon>Bacteroidales</taxon>
        <taxon>Tannerellaceae</taxon>
        <taxon>Tannerella</taxon>
    </lineage>
</organism>
<dbReference type="KEGG" id="tfo:BFO_3229"/>
<dbReference type="PATRIC" id="fig|203275.8.peg.2786"/>
<dbReference type="HOGENOM" id="CLU_3349700_0_0_10"/>
<dbReference type="Proteomes" id="UP000005436">
    <property type="component" value="Chromosome"/>
</dbReference>
<sequence length="37" mass="4099">MKVIRKGGVPVSFLNAISPSLRDHWLDAQYNKLSSGI</sequence>
<dbReference type="AlphaFoldDB" id="G8UI64"/>
<proteinExistence type="predicted"/>
<dbReference type="EMBL" id="CP003191">
    <property type="protein sequence ID" value="AEW20489.1"/>
    <property type="molecule type" value="Genomic_DNA"/>
</dbReference>
<keyword evidence="2" id="KW-1185">Reference proteome</keyword>